<feature type="chain" id="PRO_5034080899" evidence="2">
    <location>
        <begin position="23"/>
        <end position="167"/>
    </location>
</feature>
<reference evidence="3" key="1">
    <citation type="submission" date="2021-05" db="EMBL/GenBank/DDBJ databases">
        <authorList>
            <person name="Alioto T."/>
            <person name="Alioto T."/>
            <person name="Gomez Garrido J."/>
        </authorList>
    </citation>
    <scope>NUCLEOTIDE SEQUENCE</scope>
</reference>
<proteinExistence type="predicted"/>
<sequence>MSKNQVVGCSFAILLLVSLADSAKECIQCFGGTADCVGLNKVQCTRENAAVTAYRMSHIFPDAQAMTPASDSYYCAEASYSVFVSDENPNLPQIPEFLDFPENTQVVFKVKGCIFAPTGNLCDKNVNVNGQFSCRYCSSDNCNGAFSLGCSLLMLIGCLIFSRFLSN</sequence>
<dbReference type="AlphaFoldDB" id="A0A8D8B3G8"/>
<evidence type="ECO:0000256" key="2">
    <source>
        <dbReference type="SAM" id="SignalP"/>
    </source>
</evidence>
<keyword evidence="1" id="KW-1133">Transmembrane helix</keyword>
<organism evidence="3">
    <name type="scientific">Culex pipiens</name>
    <name type="common">House mosquito</name>
    <dbReference type="NCBI Taxonomy" id="7175"/>
    <lineage>
        <taxon>Eukaryota</taxon>
        <taxon>Metazoa</taxon>
        <taxon>Ecdysozoa</taxon>
        <taxon>Arthropoda</taxon>
        <taxon>Hexapoda</taxon>
        <taxon>Insecta</taxon>
        <taxon>Pterygota</taxon>
        <taxon>Neoptera</taxon>
        <taxon>Endopterygota</taxon>
        <taxon>Diptera</taxon>
        <taxon>Nematocera</taxon>
        <taxon>Culicoidea</taxon>
        <taxon>Culicidae</taxon>
        <taxon>Culicinae</taxon>
        <taxon>Culicini</taxon>
        <taxon>Culex</taxon>
        <taxon>Culex</taxon>
    </lineage>
</organism>
<keyword evidence="1" id="KW-0812">Transmembrane</keyword>
<keyword evidence="1" id="KW-0472">Membrane</keyword>
<feature type="signal peptide" evidence="2">
    <location>
        <begin position="1"/>
        <end position="22"/>
    </location>
</feature>
<protein>
    <submittedName>
        <fullName evidence="3">(northern house mosquito) hypothetical protein</fullName>
    </submittedName>
</protein>
<keyword evidence="2" id="KW-0732">Signal</keyword>
<accession>A0A8D8B3G8</accession>
<evidence type="ECO:0000256" key="1">
    <source>
        <dbReference type="SAM" id="Phobius"/>
    </source>
</evidence>
<evidence type="ECO:0000313" key="3">
    <source>
        <dbReference type="EMBL" id="CAG6466465.1"/>
    </source>
</evidence>
<name>A0A8D8B3G8_CULPI</name>
<dbReference type="EMBL" id="HBUE01055971">
    <property type="protein sequence ID" value="CAG6466465.1"/>
    <property type="molecule type" value="Transcribed_RNA"/>
</dbReference>
<feature type="transmembrane region" description="Helical" evidence="1">
    <location>
        <begin position="144"/>
        <end position="165"/>
    </location>
</feature>